<dbReference type="SUPFAM" id="SSF82866">
    <property type="entry name" value="Multidrug efflux transporter AcrB transmembrane domain"/>
    <property type="match status" value="2"/>
</dbReference>
<feature type="transmembrane region" description="Helical" evidence="6">
    <location>
        <begin position="407"/>
        <end position="425"/>
    </location>
</feature>
<feature type="transmembrane region" description="Helical" evidence="6">
    <location>
        <begin position="619"/>
        <end position="638"/>
    </location>
</feature>
<keyword evidence="5 6" id="KW-0472">Membrane</keyword>
<dbReference type="KEGG" id="cza:CYCME_2122"/>
<keyword evidence="3 6" id="KW-0812">Transmembrane</keyword>
<gene>
    <name evidence="8" type="ORF">CYCME_2122</name>
</gene>
<dbReference type="RefSeq" id="WP_020932974.1">
    <property type="nucleotide sequence ID" value="NC_021917.1"/>
</dbReference>
<keyword evidence="4 6" id="KW-1133">Transmembrane helix</keyword>
<evidence type="ECO:0000256" key="5">
    <source>
        <dbReference type="ARBA" id="ARBA00023136"/>
    </source>
</evidence>
<dbReference type="eggNOG" id="COG1033">
    <property type="taxonomic scope" value="Bacteria"/>
</dbReference>
<feature type="domain" description="Membrane transport protein MMPL" evidence="7">
    <location>
        <begin position="549"/>
        <end position="768"/>
    </location>
</feature>
<evidence type="ECO:0000256" key="4">
    <source>
        <dbReference type="ARBA" id="ARBA00022989"/>
    </source>
</evidence>
<dbReference type="InterPro" id="IPR004869">
    <property type="entry name" value="MMPL_dom"/>
</dbReference>
<protein>
    <submittedName>
        <fullName evidence="8">Transporter</fullName>
    </submittedName>
</protein>
<evidence type="ECO:0000256" key="2">
    <source>
        <dbReference type="ARBA" id="ARBA00022475"/>
    </source>
</evidence>
<dbReference type="EMBL" id="CP005996">
    <property type="protein sequence ID" value="AGS40436.1"/>
    <property type="molecule type" value="Genomic_DNA"/>
</dbReference>
<proteinExistence type="predicted"/>
<dbReference type="PANTHER" id="PTHR33406">
    <property type="entry name" value="MEMBRANE PROTEIN MJ1562-RELATED"/>
    <property type="match status" value="1"/>
</dbReference>
<feature type="transmembrane region" description="Helical" evidence="6">
    <location>
        <begin position="21"/>
        <end position="40"/>
    </location>
</feature>
<accession>S5T9N4</accession>
<sequence>MATIKNQLKKIDRVVFAHPKITAFIILAISAFFAMQVPGVKMVSNFADLLPQGHEYIQTHNKLTETFGGANTVIVSIKVDKGTIFTNDTLARIKRLTDKVDALPAVNHNLVNSLTHRNTRRVWLNEYGSMKSAPYYDPLKEHYSEEELNTMQNQVASNPRVYGLLVSPDLKSALIKGTLNEGDLDYEQVFDAVEKLRDEEKAEGVTIYATGQPVLVGWVTSYVSEVIQIFGYTLAILLILLVAYFRKFYGLLLPLIGIALTTTWGLGMLSLLGYNLDPLMLVVPFLVSARAMSHGVQIVERFYAELGACGNKQEAARNTFEGLFRPGSLGVISDAIGLLLISLGSVPINDKLAIYASLWAGSVIVTVLIFLPVMLEILPKRGAKSTPHPLLEKLFPVVSKISCTRQGALYTLFVSLGLVIAGGYLSSKVQIGQSESGSPLLYEDHDYNISSKAINEAFPGSEEMFVLAHSTKPHGLKDPKAVKALADFQNHMMTDPSLGGTKGLPDLVTQASRIIRNDDPRWLVFPKDEMEMGGLMFAYMMSSPIPGALLEFIDPDEQNANIVFYYKDHKGETIRRAIYMAKEWSKSASAQIEGLELHLAGGLIGVTAAVNEASYQTNIVVIPLVFLLILAFVTAFYWSVHAGWLMLLAMGFATTLTYAYMGIVGLGINVNTVPILAAGIGIGVDYSIYIMDRIKEEYGKMGSFEAAIKQAINTTGVAIGFTAFSLIAGVIMWVLLSTMRFQADAAMLLIVMLLLNALAAMFLVPAWVMTFKPKFIQEK</sequence>
<feature type="transmembrane region" description="Helical" evidence="6">
    <location>
        <begin position="674"/>
        <end position="691"/>
    </location>
</feature>
<dbReference type="Proteomes" id="UP000015380">
    <property type="component" value="Chromosome"/>
</dbReference>
<dbReference type="Gene3D" id="1.20.1640.10">
    <property type="entry name" value="Multidrug efflux transporter AcrB transmembrane domain"/>
    <property type="match status" value="2"/>
</dbReference>
<organism evidence="8 9">
    <name type="scientific">Cycloclasticus zancles 78-ME</name>
    <dbReference type="NCBI Taxonomy" id="1198232"/>
    <lineage>
        <taxon>Bacteria</taxon>
        <taxon>Pseudomonadati</taxon>
        <taxon>Pseudomonadota</taxon>
        <taxon>Gammaproteobacteria</taxon>
        <taxon>Thiotrichales</taxon>
        <taxon>Piscirickettsiaceae</taxon>
        <taxon>Cycloclasticus</taxon>
    </lineage>
</organism>
<feature type="transmembrane region" description="Helical" evidence="6">
    <location>
        <begin position="352"/>
        <end position="375"/>
    </location>
</feature>
<reference evidence="9" key="2">
    <citation type="journal article" date="2016" name="Environ. Microbiol. Rep.">
        <title>Analysis of defence systems and a conjugative IncP-1 plasmid in the marine polyaromatic hydrocarbons-degrading bacterium Cycloclasticus sp. 78-ME.</title>
        <authorList>
            <person name="Yakimov M.M."/>
            <person name="Crisafi F."/>
            <person name="Messina E."/>
            <person name="Smedile F."/>
            <person name="Lopatina A."/>
            <person name="Denaro R."/>
            <person name="Pieper D.H."/>
            <person name="Golyshin P.N."/>
            <person name="Giuliano L."/>
        </authorList>
    </citation>
    <scope>NUCLEOTIDE SEQUENCE [LARGE SCALE GENOMIC DNA]</scope>
    <source>
        <strain evidence="9">78-ME</strain>
    </source>
</reference>
<feature type="domain" description="Membrane transport protein MMPL" evidence="7">
    <location>
        <begin position="49"/>
        <end position="324"/>
    </location>
</feature>
<dbReference type="Pfam" id="PF03176">
    <property type="entry name" value="MMPL"/>
    <property type="match status" value="2"/>
</dbReference>
<feature type="transmembrane region" description="Helical" evidence="6">
    <location>
        <begin position="226"/>
        <end position="245"/>
    </location>
</feature>
<keyword evidence="9" id="KW-1185">Reference proteome</keyword>
<feature type="transmembrane region" description="Helical" evidence="6">
    <location>
        <begin position="747"/>
        <end position="769"/>
    </location>
</feature>
<reference evidence="8 9" key="1">
    <citation type="submission" date="2013-05" db="EMBL/GenBank/DDBJ databases">
        <title>Between feast and famine: a lifestyle of most important marine PAH-degrading bacterium Cycloclasticus sp. 7ME.</title>
        <authorList>
            <person name="Yakimov M.M."/>
            <person name="Messina E."/>
            <person name="Genovese M."/>
            <person name="Denaro R."/>
            <person name="Crisafi F."/>
            <person name="Russo D."/>
            <person name="Cappello S."/>
            <person name="Santisi S."/>
            <person name="Smedile F."/>
            <person name="Golyshina O.V."/>
            <person name="Tran H."/>
            <person name="Pieper D.H."/>
            <person name="Golyshin P.N."/>
            <person name="Giuliano L."/>
        </authorList>
    </citation>
    <scope>NUCLEOTIDE SEQUENCE [LARGE SCALE GENOMIC DNA]</scope>
    <source>
        <strain evidence="8 9">78-ME</strain>
    </source>
</reference>
<feature type="transmembrane region" description="Helical" evidence="6">
    <location>
        <begin position="252"/>
        <end position="274"/>
    </location>
</feature>
<dbReference type="HOGENOM" id="CLU_008861_4_0_6"/>
<evidence type="ECO:0000256" key="1">
    <source>
        <dbReference type="ARBA" id="ARBA00004651"/>
    </source>
</evidence>
<keyword evidence="2" id="KW-1003">Cell membrane</keyword>
<dbReference type="GO" id="GO:0005886">
    <property type="term" value="C:plasma membrane"/>
    <property type="evidence" value="ECO:0007669"/>
    <property type="project" value="UniProtKB-SubCell"/>
</dbReference>
<comment type="subcellular location">
    <subcellularLocation>
        <location evidence="1">Cell membrane</location>
        <topology evidence="1">Multi-pass membrane protein</topology>
    </subcellularLocation>
</comment>
<dbReference type="InterPro" id="IPR050545">
    <property type="entry name" value="Mycobact_MmpL"/>
</dbReference>
<feature type="transmembrane region" description="Helical" evidence="6">
    <location>
        <begin position="645"/>
        <end position="668"/>
    </location>
</feature>
<evidence type="ECO:0000259" key="7">
    <source>
        <dbReference type="Pfam" id="PF03176"/>
    </source>
</evidence>
<evidence type="ECO:0000313" key="9">
    <source>
        <dbReference type="Proteomes" id="UP000015380"/>
    </source>
</evidence>
<dbReference type="PATRIC" id="fig|1198232.3.peg.2091"/>
<dbReference type="PANTHER" id="PTHR33406:SF10">
    <property type="entry name" value="SSD DOMAIN-CONTAINING PROTEIN"/>
    <property type="match status" value="1"/>
</dbReference>
<evidence type="ECO:0000313" key="8">
    <source>
        <dbReference type="EMBL" id="AGS40436.1"/>
    </source>
</evidence>
<evidence type="ECO:0000256" key="3">
    <source>
        <dbReference type="ARBA" id="ARBA00022692"/>
    </source>
</evidence>
<evidence type="ECO:0000256" key="6">
    <source>
        <dbReference type="SAM" id="Phobius"/>
    </source>
</evidence>
<dbReference type="AlphaFoldDB" id="S5T9N4"/>
<name>S5T9N4_9GAMM</name>
<feature type="transmembrane region" description="Helical" evidence="6">
    <location>
        <begin position="712"/>
        <end position="735"/>
    </location>
</feature>